<accession>A0AAV2H918</accession>
<gene>
    <name evidence="1" type="ORF">GSLYS_00004337001</name>
</gene>
<dbReference type="EMBL" id="CAXITT010000064">
    <property type="protein sequence ID" value="CAL1530204.1"/>
    <property type="molecule type" value="Genomic_DNA"/>
</dbReference>
<feature type="non-terminal residue" evidence="1">
    <location>
        <position position="199"/>
    </location>
</feature>
<dbReference type="Proteomes" id="UP001497497">
    <property type="component" value="Unassembled WGS sequence"/>
</dbReference>
<sequence>MRNAASVTKNSRIFFSNIMAIPTFFSRSPQRVSILQKHMNMNVSIPCPSSTRWNLDIQGVNKVYENLQALKSSLTEIQSTSNADHTISEATGILQYMDNDKFMFWLELFHQIMTHVEVVYNQMQSHEIDVFKADEYVKNFKIAILEIRNSKYCENPSETLMAEAKEVCDCISVDIADRYSFTKQLIAAKLFNKKSFTSF</sequence>
<evidence type="ECO:0000313" key="2">
    <source>
        <dbReference type="Proteomes" id="UP001497497"/>
    </source>
</evidence>
<name>A0AAV2H918_LYMST</name>
<proteinExistence type="predicted"/>
<organism evidence="1 2">
    <name type="scientific">Lymnaea stagnalis</name>
    <name type="common">Great pond snail</name>
    <name type="synonym">Helix stagnalis</name>
    <dbReference type="NCBI Taxonomy" id="6523"/>
    <lineage>
        <taxon>Eukaryota</taxon>
        <taxon>Metazoa</taxon>
        <taxon>Spiralia</taxon>
        <taxon>Lophotrochozoa</taxon>
        <taxon>Mollusca</taxon>
        <taxon>Gastropoda</taxon>
        <taxon>Heterobranchia</taxon>
        <taxon>Euthyneura</taxon>
        <taxon>Panpulmonata</taxon>
        <taxon>Hygrophila</taxon>
        <taxon>Lymnaeoidea</taxon>
        <taxon>Lymnaeidae</taxon>
        <taxon>Lymnaea</taxon>
    </lineage>
</organism>
<keyword evidence="2" id="KW-1185">Reference proteome</keyword>
<reference evidence="1 2" key="1">
    <citation type="submission" date="2024-04" db="EMBL/GenBank/DDBJ databases">
        <authorList>
            <consortium name="Genoscope - CEA"/>
            <person name="William W."/>
        </authorList>
    </citation>
    <scope>NUCLEOTIDE SEQUENCE [LARGE SCALE GENOMIC DNA]</scope>
</reference>
<protein>
    <submittedName>
        <fullName evidence="1">Uncharacterized protein</fullName>
    </submittedName>
</protein>
<evidence type="ECO:0000313" key="1">
    <source>
        <dbReference type="EMBL" id="CAL1530204.1"/>
    </source>
</evidence>
<dbReference type="AlphaFoldDB" id="A0AAV2H918"/>
<comment type="caution">
    <text evidence="1">The sequence shown here is derived from an EMBL/GenBank/DDBJ whole genome shotgun (WGS) entry which is preliminary data.</text>
</comment>